<evidence type="ECO:0000256" key="2">
    <source>
        <dbReference type="SAM" id="Phobius"/>
    </source>
</evidence>
<keyword evidence="2" id="KW-0472">Membrane</keyword>
<gene>
    <name evidence="3" type="ORF">Cgig2_022634</name>
</gene>
<dbReference type="AlphaFoldDB" id="A0A9Q1GSK3"/>
<feature type="region of interest" description="Disordered" evidence="1">
    <location>
        <begin position="15"/>
        <end position="61"/>
    </location>
</feature>
<keyword evidence="2" id="KW-0812">Transmembrane</keyword>
<dbReference type="OrthoDB" id="1939383at2759"/>
<evidence type="ECO:0000313" key="4">
    <source>
        <dbReference type="Proteomes" id="UP001153076"/>
    </source>
</evidence>
<keyword evidence="2" id="KW-1133">Transmembrane helix</keyword>
<feature type="compositionally biased region" description="Basic and acidic residues" evidence="1">
    <location>
        <begin position="37"/>
        <end position="61"/>
    </location>
</feature>
<reference evidence="3" key="1">
    <citation type="submission" date="2022-04" db="EMBL/GenBank/DDBJ databases">
        <title>Carnegiea gigantea Genome sequencing and assembly v2.</title>
        <authorList>
            <person name="Copetti D."/>
            <person name="Sanderson M.J."/>
            <person name="Burquez A."/>
            <person name="Wojciechowski M.F."/>
        </authorList>
    </citation>
    <scope>NUCLEOTIDE SEQUENCE</scope>
    <source>
        <strain evidence="3">SGP5-SGP5p</strain>
        <tissue evidence="3">Aerial part</tissue>
    </source>
</reference>
<organism evidence="3 4">
    <name type="scientific">Carnegiea gigantea</name>
    <dbReference type="NCBI Taxonomy" id="171969"/>
    <lineage>
        <taxon>Eukaryota</taxon>
        <taxon>Viridiplantae</taxon>
        <taxon>Streptophyta</taxon>
        <taxon>Embryophyta</taxon>
        <taxon>Tracheophyta</taxon>
        <taxon>Spermatophyta</taxon>
        <taxon>Magnoliopsida</taxon>
        <taxon>eudicotyledons</taxon>
        <taxon>Gunneridae</taxon>
        <taxon>Pentapetalae</taxon>
        <taxon>Caryophyllales</taxon>
        <taxon>Cactineae</taxon>
        <taxon>Cactaceae</taxon>
        <taxon>Cactoideae</taxon>
        <taxon>Echinocereeae</taxon>
        <taxon>Carnegiea</taxon>
    </lineage>
</organism>
<protein>
    <submittedName>
        <fullName evidence="3">Uncharacterized protein</fullName>
    </submittedName>
</protein>
<dbReference type="EMBL" id="JAKOGI010001213">
    <property type="protein sequence ID" value="KAJ8426952.1"/>
    <property type="molecule type" value="Genomic_DNA"/>
</dbReference>
<sequence length="437" mass="49575">MGWFYGNEAYKEQWRRDGSSNHGRGGASVDAANGVARGEDGRVITDQVPRDATEGNKEKCDKVHDPSLMKERTHMIRCSKLGMKVDKQKMELQKWKNGLGDRIEMKLRKTLANISSIADVKLFITALRYGVLLINNRSLVMNLLQVVAVVGVVVAHVMAVIDKQKMWIHDYVCDYYKVVTQNTIYINNMHPIEKHNSATVDNATGLVVGGEILDKGYNRIILPPLNQRPQGSYDMTWGCHSAWVVDVKTPIVVVMQWRTTPTNVHMMLIYSKVAVNISDDMPDNAQLWTREEDMHMDAEHREEVETLKKLVGVAVGVIAILLAIDMHLRSEKDTQLMILCDCGKPTDIILTQGNRYWRHTRKCKHFQWVDDCLTRVKKISITTLEVGNRSLWADVLTATATLHRYMEDEMGAKLLHNTIRGQVDIDVCMHIALSPTS</sequence>
<evidence type="ECO:0000313" key="3">
    <source>
        <dbReference type="EMBL" id="KAJ8426952.1"/>
    </source>
</evidence>
<name>A0A9Q1GSK3_9CARY</name>
<accession>A0A9Q1GSK3</accession>
<evidence type="ECO:0000256" key="1">
    <source>
        <dbReference type="SAM" id="MobiDB-lite"/>
    </source>
</evidence>
<keyword evidence="4" id="KW-1185">Reference proteome</keyword>
<comment type="caution">
    <text evidence="3">The sequence shown here is derived from an EMBL/GenBank/DDBJ whole genome shotgun (WGS) entry which is preliminary data.</text>
</comment>
<feature type="transmembrane region" description="Helical" evidence="2">
    <location>
        <begin position="143"/>
        <end position="161"/>
    </location>
</feature>
<dbReference type="Proteomes" id="UP001153076">
    <property type="component" value="Unassembled WGS sequence"/>
</dbReference>
<proteinExistence type="predicted"/>